<gene>
    <name evidence="3" type="ORF">MYAM1_003193</name>
</gene>
<dbReference type="PROSITE" id="PS52002">
    <property type="entry name" value="SM"/>
    <property type="match status" value="1"/>
</dbReference>
<reference evidence="3 4" key="1">
    <citation type="submission" date="2023-03" db="EMBL/GenBank/DDBJ databases">
        <title>Mating type loci evolution in Malassezia.</title>
        <authorList>
            <person name="Coelho M.A."/>
        </authorList>
    </citation>
    <scope>NUCLEOTIDE SEQUENCE [LARGE SCALE GENOMIC DNA]</scope>
    <source>
        <strain evidence="3 4">CBS 9725</strain>
    </source>
</reference>
<proteinExistence type="predicted"/>
<dbReference type="GO" id="GO:0003729">
    <property type="term" value="F:mRNA binding"/>
    <property type="evidence" value="ECO:0007669"/>
    <property type="project" value="TreeGrafter"/>
</dbReference>
<evidence type="ECO:0000313" key="3">
    <source>
        <dbReference type="EMBL" id="WFD00444.1"/>
    </source>
</evidence>
<dbReference type="GO" id="GO:0033962">
    <property type="term" value="P:P-body assembly"/>
    <property type="evidence" value="ECO:0007669"/>
    <property type="project" value="TreeGrafter"/>
</dbReference>
<feature type="domain" description="Sm" evidence="2">
    <location>
        <begin position="5"/>
        <end position="92"/>
    </location>
</feature>
<name>A0AAJ5YTI2_9BASI</name>
<organism evidence="3 4">
    <name type="scientific">Malassezia yamatoensis</name>
    <dbReference type="NCBI Taxonomy" id="253288"/>
    <lineage>
        <taxon>Eukaryota</taxon>
        <taxon>Fungi</taxon>
        <taxon>Dikarya</taxon>
        <taxon>Basidiomycota</taxon>
        <taxon>Ustilaginomycotina</taxon>
        <taxon>Malasseziomycetes</taxon>
        <taxon>Malasseziales</taxon>
        <taxon>Malasseziaceae</taxon>
        <taxon>Malassezia</taxon>
    </lineage>
</organism>
<evidence type="ECO:0000259" key="2">
    <source>
        <dbReference type="PROSITE" id="PS52002"/>
    </source>
</evidence>
<dbReference type="Gene3D" id="2.30.30.100">
    <property type="match status" value="1"/>
</dbReference>
<sequence>MAADMKDESAASFLGALISLTSRSNVRYQGVLSSIDAAQATLALEKVRSWGTEGRCANAGQPQDEVDGSDKVYDYIVFRAADVVDLRIDDPTPPKSESASPGFKASDVTPNTGAKHTVRTWEHVAKG</sequence>
<dbReference type="AlphaFoldDB" id="A0AAJ5YTI2"/>
<evidence type="ECO:0000313" key="4">
    <source>
        <dbReference type="Proteomes" id="UP001219567"/>
    </source>
</evidence>
<dbReference type="Proteomes" id="UP001219567">
    <property type="component" value="Chromosome 5"/>
</dbReference>
<dbReference type="GO" id="GO:0000932">
    <property type="term" value="C:P-body"/>
    <property type="evidence" value="ECO:0007669"/>
    <property type="project" value="TreeGrafter"/>
</dbReference>
<dbReference type="EMBL" id="CP119947">
    <property type="protein sequence ID" value="WFD00444.1"/>
    <property type="molecule type" value="Genomic_DNA"/>
</dbReference>
<dbReference type="InterPro" id="IPR010920">
    <property type="entry name" value="LSM_dom_sf"/>
</dbReference>
<dbReference type="InterPro" id="IPR047575">
    <property type="entry name" value="Sm"/>
</dbReference>
<feature type="region of interest" description="Disordered" evidence="1">
    <location>
        <begin position="88"/>
        <end position="116"/>
    </location>
</feature>
<accession>A0AAJ5YTI2</accession>
<dbReference type="SMART" id="SM01271">
    <property type="entry name" value="LSM14"/>
    <property type="match status" value="1"/>
</dbReference>
<dbReference type="Pfam" id="PF12701">
    <property type="entry name" value="LSM14"/>
    <property type="match status" value="1"/>
</dbReference>
<protein>
    <recommendedName>
        <fullName evidence="2">Sm domain-containing protein</fullName>
    </recommendedName>
</protein>
<dbReference type="CDD" id="cd01736">
    <property type="entry name" value="LSm14_N"/>
    <property type="match status" value="1"/>
</dbReference>
<dbReference type="PANTHER" id="PTHR13586">
    <property type="entry name" value="SCD6 PROTEIN-RELATED"/>
    <property type="match status" value="1"/>
</dbReference>
<dbReference type="SUPFAM" id="SSF50182">
    <property type="entry name" value="Sm-like ribonucleoproteins"/>
    <property type="match status" value="1"/>
</dbReference>
<dbReference type="InterPro" id="IPR025609">
    <property type="entry name" value="Lsm14-like_N"/>
</dbReference>
<dbReference type="PANTHER" id="PTHR13586:SF0">
    <property type="entry name" value="TRAILER HITCH, ISOFORM H"/>
    <property type="match status" value="1"/>
</dbReference>
<dbReference type="GO" id="GO:0034063">
    <property type="term" value="P:stress granule assembly"/>
    <property type="evidence" value="ECO:0007669"/>
    <property type="project" value="TreeGrafter"/>
</dbReference>
<evidence type="ECO:0000256" key="1">
    <source>
        <dbReference type="SAM" id="MobiDB-lite"/>
    </source>
</evidence>
<keyword evidence="4" id="KW-1185">Reference proteome</keyword>